<evidence type="ECO:0000313" key="3">
    <source>
        <dbReference type="Proteomes" id="UP001164746"/>
    </source>
</evidence>
<dbReference type="PANTHER" id="PTHR47526:SF3">
    <property type="entry name" value="PHD-TYPE DOMAIN-CONTAINING PROTEIN"/>
    <property type="match status" value="1"/>
</dbReference>
<dbReference type="EMBL" id="CP111016">
    <property type="protein sequence ID" value="WAR04387.1"/>
    <property type="molecule type" value="Genomic_DNA"/>
</dbReference>
<dbReference type="Pfam" id="PF09588">
    <property type="entry name" value="YqaJ"/>
    <property type="match status" value="1"/>
</dbReference>
<dbReference type="PANTHER" id="PTHR47526">
    <property type="entry name" value="ATP-DEPENDENT DNA HELICASE"/>
    <property type="match status" value="1"/>
</dbReference>
<reference evidence="2" key="1">
    <citation type="submission" date="2022-11" db="EMBL/GenBank/DDBJ databases">
        <title>Centuries of genome instability and evolution in soft-shell clam transmissible cancer (bioRxiv).</title>
        <authorList>
            <person name="Hart S.F.M."/>
            <person name="Yonemitsu M.A."/>
            <person name="Giersch R.M."/>
            <person name="Beal B.F."/>
            <person name="Arriagada G."/>
            <person name="Davis B.W."/>
            <person name="Ostrander E.A."/>
            <person name="Goff S.P."/>
            <person name="Metzger M.J."/>
        </authorList>
    </citation>
    <scope>NUCLEOTIDE SEQUENCE</scope>
    <source>
        <strain evidence="2">MELC-2E11</strain>
        <tissue evidence="2">Siphon/mantle</tissue>
    </source>
</reference>
<dbReference type="InterPro" id="IPR011604">
    <property type="entry name" value="PDDEXK-like_dom_sf"/>
</dbReference>
<dbReference type="SUPFAM" id="SSF52980">
    <property type="entry name" value="Restriction endonuclease-like"/>
    <property type="match status" value="1"/>
</dbReference>
<dbReference type="InterPro" id="IPR019080">
    <property type="entry name" value="YqaJ_viral_recombinase"/>
</dbReference>
<feature type="domain" description="YqaJ viral recombinase" evidence="1">
    <location>
        <begin position="283"/>
        <end position="358"/>
    </location>
</feature>
<dbReference type="Proteomes" id="UP001164746">
    <property type="component" value="Chromosome 5"/>
</dbReference>
<name>A0ABY7E2Z7_MYAAR</name>
<gene>
    <name evidence="2" type="ORF">MAR_019756</name>
</gene>
<sequence>MIIGGCDPYEAKLAGTQNVDIFPSVTYSDIVNYLLFTPSAYSAADLTPAFCLWMGQRHCRNRTGGSSGEAFDYLQMEQYTTNVIQCQCDTGVNVKYFLSLQVLHSQRMREKPLRPWIIGKRDGKKVAAHFNCIISLGESCSYIVAFLFYIEAAVEIRDSNTSGSLMSAKTAKKHMDSRIEAASSATPVTPGAVSTRKRTVTGASNEDFLLFCGKLNKLTSEPALLSIVEPYANKYVPKPDLRMITTNVLCFKQQADNVEEEMRGQARSKLWQMFRAGRNLIKEICYPSEKYVQTNATKWGCDHEKDALQKFMEEIWPLHENSRLQNSGFVISQDVPFIVASPDGIFICDCCGPACVEVPIQCSL</sequence>
<dbReference type="CDD" id="cd22343">
    <property type="entry name" value="PDDEXK_lambda_exonuclease-like"/>
    <property type="match status" value="1"/>
</dbReference>
<organism evidence="2 3">
    <name type="scientific">Mya arenaria</name>
    <name type="common">Soft-shell clam</name>
    <dbReference type="NCBI Taxonomy" id="6604"/>
    <lineage>
        <taxon>Eukaryota</taxon>
        <taxon>Metazoa</taxon>
        <taxon>Spiralia</taxon>
        <taxon>Lophotrochozoa</taxon>
        <taxon>Mollusca</taxon>
        <taxon>Bivalvia</taxon>
        <taxon>Autobranchia</taxon>
        <taxon>Heteroconchia</taxon>
        <taxon>Euheterodonta</taxon>
        <taxon>Imparidentia</taxon>
        <taxon>Neoheterodontei</taxon>
        <taxon>Myida</taxon>
        <taxon>Myoidea</taxon>
        <taxon>Myidae</taxon>
        <taxon>Mya</taxon>
    </lineage>
</organism>
<dbReference type="Gene3D" id="3.90.320.10">
    <property type="match status" value="1"/>
</dbReference>
<keyword evidence="3" id="KW-1185">Reference proteome</keyword>
<evidence type="ECO:0000313" key="2">
    <source>
        <dbReference type="EMBL" id="WAR04387.1"/>
    </source>
</evidence>
<dbReference type="InterPro" id="IPR011335">
    <property type="entry name" value="Restrct_endonuc-II-like"/>
</dbReference>
<accession>A0ABY7E2Z7</accession>
<evidence type="ECO:0000259" key="1">
    <source>
        <dbReference type="Pfam" id="PF09588"/>
    </source>
</evidence>
<proteinExistence type="predicted"/>
<protein>
    <recommendedName>
        <fullName evidence="1">YqaJ viral recombinase domain-containing protein</fullName>
    </recommendedName>
</protein>